<feature type="non-terminal residue" evidence="4">
    <location>
        <position position="565"/>
    </location>
</feature>
<dbReference type="InterPro" id="IPR036864">
    <property type="entry name" value="Zn2-C6_fun-type_DNA-bd_sf"/>
</dbReference>
<dbReference type="GO" id="GO:0000981">
    <property type="term" value="F:DNA-binding transcription factor activity, RNA polymerase II-specific"/>
    <property type="evidence" value="ECO:0007669"/>
    <property type="project" value="InterPro"/>
</dbReference>
<dbReference type="PANTHER" id="PTHR38111:SF2">
    <property type="entry name" value="FINGER DOMAIN PROTEIN, PUTATIVE (AFU_ORTHOLOGUE AFUA_1G01560)-RELATED"/>
    <property type="match status" value="1"/>
</dbReference>
<feature type="compositionally biased region" description="Low complexity" evidence="2">
    <location>
        <begin position="86"/>
        <end position="110"/>
    </location>
</feature>
<name>A0A2V1D2R8_9PLEO</name>
<dbReference type="STRING" id="97972.A0A2V1D2R8"/>
<dbReference type="InterPro" id="IPR053178">
    <property type="entry name" value="Osmoadaptation_assoc"/>
</dbReference>
<organism evidence="4 5">
    <name type="scientific">Periconia macrospinosa</name>
    <dbReference type="NCBI Taxonomy" id="97972"/>
    <lineage>
        <taxon>Eukaryota</taxon>
        <taxon>Fungi</taxon>
        <taxon>Dikarya</taxon>
        <taxon>Ascomycota</taxon>
        <taxon>Pezizomycotina</taxon>
        <taxon>Dothideomycetes</taxon>
        <taxon>Pleosporomycetidae</taxon>
        <taxon>Pleosporales</taxon>
        <taxon>Massarineae</taxon>
        <taxon>Periconiaceae</taxon>
        <taxon>Periconia</taxon>
    </lineage>
</organism>
<feature type="domain" description="Zn(2)-C6 fungal-type" evidence="3">
    <location>
        <begin position="6"/>
        <end position="36"/>
    </location>
</feature>
<dbReference type="PANTHER" id="PTHR38111">
    <property type="entry name" value="ZN(2)-C6 FUNGAL-TYPE DOMAIN-CONTAINING PROTEIN-RELATED"/>
    <property type="match status" value="1"/>
</dbReference>
<gene>
    <name evidence="4" type="ORF">DM02DRAFT_575965</name>
</gene>
<dbReference type="Proteomes" id="UP000244855">
    <property type="component" value="Unassembled WGS sequence"/>
</dbReference>
<evidence type="ECO:0000256" key="2">
    <source>
        <dbReference type="SAM" id="MobiDB-lite"/>
    </source>
</evidence>
<evidence type="ECO:0000313" key="4">
    <source>
        <dbReference type="EMBL" id="PVH92311.1"/>
    </source>
</evidence>
<reference evidence="4 5" key="1">
    <citation type="journal article" date="2018" name="Sci. Rep.">
        <title>Comparative genomics provides insights into the lifestyle and reveals functional heterogeneity of dark septate endophytic fungi.</title>
        <authorList>
            <person name="Knapp D.G."/>
            <person name="Nemeth J.B."/>
            <person name="Barry K."/>
            <person name="Hainaut M."/>
            <person name="Henrissat B."/>
            <person name="Johnson J."/>
            <person name="Kuo A."/>
            <person name="Lim J.H.P."/>
            <person name="Lipzen A."/>
            <person name="Nolan M."/>
            <person name="Ohm R.A."/>
            <person name="Tamas L."/>
            <person name="Grigoriev I.V."/>
            <person name="Spatafora J.W."/>
            <person name="Nagy L.G."/>
            <person name="Kovacs G.M."/>
        </authorList>
    </citation>
    <scope>NUCLEOTIDE SEQUENCE [LARGE SCALE GENOMIC DNA]</scope>
    <source>
        <strain evidence="4 5">DSE2036</strain>
    </source>
</reference>
<dbReference type="EMBL" id="KZ805695">
    <property type="protein sequence ID" value="PVH92311.1"/>
    <property type="molecule type" value="Genomic_DNA"/>
</dbReference>
<protein>
    <recommendedName>
        <fullName evidence="3">Zn(2)-C6 fungal-type domain-containing protein</fullName>
    </recommendedName>
</protein>
<evidence type="ECO:0000313" key="5">
    <source>
        <dbReference type="Proteomes" id="UP000244855"/>
    </source>
</evidence>
<dbReference type="Pfam" id="PF00172">
    <property type="entry name" value="Zn_clus"/>
    <property type="match status" value="1"/>
</dbReference>
<keyword evidence="5" id="KW-1185">Reference proteome</keyword>
<accession>A0A2V1D2R8</accession>
<sequence length="565" mass="63176">MTRVGKCDVCRLRKVKCDEKKPKCGACLKVDRACTYSYGKPSAFVVEDPKQFSSYGKAKVAPLVYPIICHEHVKSGITSRPKPSLTEATENAENAENSCQISKSNSRPLSSSFPLSRGSIITSTSSHSNLSLLQPSSPESMLTARFIHLLGPHLQNPSPFVIDGLWAESIPSRIGHSRVFDLSVEFAIDSFDFYRHATFSARKAAMVSKGKALEALRLELQKMPSFDVLLAIKMHFHSEAFLDFTNRTVCHLHTKGLFKLLKSGNAALSRDQDYWVFLHGTYIEEVIIATFMGRPSIFDNDFYLAATLFGSSSQSLPTIHSVSMSLMHCWIQIPRLVCLFRQARSYSDISTLASAVSLAESLWTLNQVAIIAQYFTATTEIVPLPAGQDIRDILPESLHFDSVYSLILLTRYWMFQVYLCGLTYSLRTYFPIETATSLLPDIDTIIQVDSSAATYIAQSLLYALSSCPSLPLVPFRILNPLQASVSSWHRVMMHSDGSSISLTGAYDTADKSCRSRRMIEWIIEESNRVHAKWGFPSAALWQLERAQEFVNGGTEWHGLFPIEPF</sequence>
<dbReference type="OrthoDB" id="5126878at2759"/>
<dbReference type="GO" id="GO:0008270">
    <property type="term" value="F:zinc ion binding"/>
    <property type="evidence" value="ECO:0007669"/>
    <property type="project" value="InterPro"/>
</dbReference>
<dbReference type="CDD" id="cd00067">
    <property type="entry name" value="GAL4"/>
    <property type="match status" value="1"/>
</dbReference>
<keyword evidence="1" id="KW-0539">Nucleus</keyword>
<proteinExistence type="predicted"/>
<dbReference type="SMART" id="SM00066">
    <property type="entry name" value="GAL4"/>
    <property type="match status" value="1"/>
</dbReference>
<dbReference type="SUPFAM" id="SSF57701">
    <property type="entry name" value="Zn2/Cys6 DNA-binding domain"/>
    <property type="match status" value="1"/>
</dbReference>
<dbReference type="Gene3D" id="4.10.240.10">
    <property type="entry name" value="Zn(2)-C6 fungal-type DNA-binding domain"/>
    <property type="match status" value="1"/>
</dbReference>
<dbReference type="InterPro" id="IPR001138">
    <property type="entry name" value="Zn2Cys6_DnaBD"/>
</dbReference>
<evidence type="ECO:0000259" key="3">
    <source>
        <dbReference type="PROSITE" id="PS50048"/>
    </source>
</evidence>
<evidence type="ECO:0000256" key="1">
    <source>
        <dbReference type="ARBA" id="ARBA00023242"/>
    </source>
</evidence>
<feature type="region of interest" description="Disordered" evidence="2">
    <location>
        <begin position="77"/>
        <end position="110"/>
    </location>
</feature>
<dbReference type="AlphaFoldDB" id="A0A2V1D2R8"/>
<dbReference type="PROSITE" id="PS50048">
    <property type="entry name" value="ZN2_CY6_FUNGAL_2"/>
    <property type="match status" value="1"/>
</dbReference>